<evidence type="ECO:0000256" key="5">
    <source>
        <dbReference type="ARBA" id="ARBA00023125"/>
    </source>
</evidence>
<sequence>MCNNKLMIKSLHKVLTLSLHARNLAHNSTATLATQEGKQPPRKKHQKQTDHHVRTSCDCRPSGHSPPAKKGKAPKSPKKAGAAKPKGAKAAASHPPTTQMVINAVKSLKERNGSSLQAVKKFIADTYKVDTTKQATFIRKAITKLVETGKLTQTKGTGASGSFKIPVAAKAAAGEKKAKSPKKKTTKPKKAASPKKKAAPKAKKAASPKKKAAAKPKKAKAAPSAPAAASSPAAPKPAAAKKPKKSPKAKAPKVKLPKAKKAKSPKKAKPAKKAAPKKA</sequence>
<feature type="compositionally biased region" description="Basic residues" evidence="8">
    <location>
        <begin position="67"/>
        <end position="78"/>
    </location>
</feature>
<evidence type="ECO:0000256" key="1">
    <source>
        <dbReference type="ARBA" id="ARBA00002809"/>
    </source>
</evidence>
<dbReference type="InterPro" id="IPR005818">
    <property type="entry name" value="Histone_H1/H5_H15"/>
</dbReference>
<dbReference type="InterPro" id="IPR005819">
    <property type="entry name" value="H1/H5"/>
</dbReference>
<dbReference type="AlphaFoldDB" id="A0A226EV51"/>
<dbReference type="PRINTS" id="PR00624">
    <property type="entry name" value="HISTONEH5"/>
</dbReference>
<dbReference type="GO" id="GO:0006334">
    <property type="term" value="P:nucleosome assembly"/>
    <property type="evidence" value="ECO:0007669"/>
    <property type="project" value="InterPro"/>
</dbReference>
<keyword evidence="4 7" id="KW-0158">Chromosome</keyword>
<dbReference type="CDD" id="cd00073">
    <property type="entry name" value="H15"/>
    <property type="match status" value="1"/>
</dbReference>
<proteinExistence type="inferred from homology"/>
<dbReference type="InterPro" id="IPR036388">
    <property type="entry name" value="WH-like_DNA-bd_sf"/>
</dbReference>
<evidence type="ECO:0000256" key="6">
    <source>
        <dbReference type="ARBA" id="ARBA00023242"/>
    </source>
</evidence>
<feature type="compositionally biased region" description="Basic residues" evidence="8">
    <location>
        <begin position="239"/>
        <end position="279"/>
    </location>
</feature>
<organism evidence="10 11">
    <name type="scientific">Folsomia candida</name>
    <name type="common">Springtail</name>
    <dbReference type="NCBI Taxonomy" id="158441"/>
    <lineage>
        <taxon>Eukaryota</taxon>
        <taxon>Metazoa</taxon>
        <taxon>Ecdysozoa</taxon>
        <taxon>Arthropoda</taxon>
        <taxon>Hexapoda</taxon>
        <taxon>Collembola</taxon>
        <taxon>Entomobryomorpha</taxon>
        <taxon>Isotomoidea</taxon>
        <taxon>Isotomidae</taxon>
        <taxon>Proisotominae</taxon>
        <taxon>Folsomia</taxon>
    </lineage>
</organism>
<dbReference type="OrthoDB" id="6361449at2759"/>
<reference evidence="10 11" key="1">
    <citation type="submission" date="2015-12" db="EMBL/GenBank/DDBJ databases">
        <title>The genome of Folsomia candida.</title>
        <authorList>
            <person name="Faddeeva A."/>
            <person name="Derks M.F."/>
            <person name="Anvar Y."/>
            <person name="Smit S."/>
            <person name="Van Straalen N."/>
            <person name="Roelofs D."/>
        </authorList>
    </citation>
    <scope>NUCLEOTIDE SEQUENCE [LARGE SCALE GENOMIC DNA]</scope>
    <source>
        <strain evidence="10 11">VU population</strain>
        <tissue evidence="10">Whole body</tissue>
    </source>
</reference>
<dbReference type="Gene3D" id="1.10.10.10">
    <property type="entry name" value="Winged helix-like DNA-binding domain superfamily/Winged helix DNA-binding domain"/>
    <property type="match status" value="1"/>
</dbReference>
<dbReference type="EMBL" id="LNIX01000002">
    <property type="protein sequence ID" value="OXA61088.1"/>
    <property type="molecule type" value="Genomic_DNA"/>
</dbReference>
<feature type="region of interest" description="Disordered" evidence="8">
    <location>
        <begin position="169"/>
        <end position="279"/>
    </location>
</feature>
<evidence type="ECO:0000256" key="4">
    <source>
        <dbReference type="ARBA" id="ARBA00022454"/>
    </source>
</evidence>
<feature type="compositionally biased region" description="Low complexity" evidence="8">
    <location>
        <begin position="79"/>
        <end position="96"/>
    </location>
</feature>
<dbReference type="SUPFAM" id="SSF46785">
    <property type="entry name" value="Winged helix' DNA-binding domain"/>
    <property type="match status" value="1"/>
</dbReference>
<feature type="region of interest" description="Disordered" evidence="8">
    <location>
        <begin position="30"/>
        <end position="98"/>
    </location>
</feature>
<dbReference type="Pfam" id="PF00538">
    <property type="entry name" value="Linker_histone"/>
    <property type="match status" value="1"/>
</dbReference>
<evidence type="ECO:0000256" key="7">
    <source>
        <dbReference type="RuleBase" id="RU003894"/>
    </source>
</evidence>
<feature type="compositionally biased region" description="Basic residues" evidence="8">
    <location>
        <begin position="179"/>
        <end position="220"/>
    </location>
</feature>
<protein>
    <submittedName>
        <fullName evidence="10">Histone H1</fullName>
    </submittedName>
</protein>
<dbReference type="InterPro" id="IPR036390">
    <property type="entry name" value="WH_DNA-bd_sf"/>
</dbReference>
<dbReference type="SMART" id="SM00526">
    <property type="entry name" value="H15"/>
    <property type="match status" value="1"/>
</dbReference>
<name>A0A226EV51_FOLCA</name>
<keyword evidence="5 7" id="KW-0238">DNA-binding</keyword>
<comment type="caution">
    <text evidence="10">The sequence shown here is derived from an EMBL/GenBank/DDBJ whole genome shotgun (WGS) entry which is preliminary data.</text>
</comment>
<dbReference type="GO" id="GO:0000786">
    <property type="term" value="C:nucleosome"/>
    <property type="evidence" value="ECO:0007669"/>
    <property type="project" value="InterPro"/>
</dbReference>
<keyword evidence="6 7" id="KW-0539">Nucleus</keyword>
<evidence type="ECO:0000256" key="8">
    <source>
        <dbReference type="SAM" id="MobiDB-lite"/>
    </source>
</evidence>
<feature type="compositionally biased region" description="Basic and acidic residues" evidence="8">
    <location>
        <begin position="47"/>
        <end position="57"/>
    </location>
</feature>
<evidence type="ECO:0000313" key="11">
    <source>
        <dbReference type="Proteomes" id="UP000198287"/>
    </source>
</evidence>
<keyword evidence="11" id="KW-1185">Reference proteome</keyword>
<evidence type="ECO:0000256" key="3">
    <source>
        <dbReference type="ARBA" id="ARBA00004286"/>
    </source>
</evidence>
<dbReference type="GO" id="GO:0003677">
    <property type="term" value="F:DNA binding"/>
    <property type="evidence" value="ECO:0007669"/>
    <property type="project" value="UniProtKB-KW"/>
</dbReference>
<evidence type="ECO:0000259" key="9">
    <source>
        <dbReference type="PROSITE" id="PS51504"/>
    </source>
</evidence>
<accession>A0A226EV51</accession>
<feature type="compositionally biased region" description="Low complexity" evidence="8">
    <location>
        <begin position="221"/>
        <end position="238"/>
    </location>
</feature>
<dbReference type="GO" id="GO:0030527">
    <property type="term" value="F:structural constituent of chromatin"/>
    <property type="evidence" value="ECO:0007669"/>
    <property type="project" value="InterPro"/>
</dbReference>
<dbReference type="STRING" id="158441.A0A226EV51"/>
<dbReference type="OMA" id="ANYDSHI"/>
<evidence type="ECO:0000313" key="10">
    <source>
        <dbReference type="EMBL" id="OXA61088.1"/>
    </source>
</evidence>
<dbReference type="PROSITE" id="PS51504">
    <property type="entry name" value="H15"/>
    <property type="match status" value="1"/>
</dbReference>
<comment type="function">
    <text evidence="1">Histones H1 are necessary for the condensation of nucleosome chains into higher-order structures.</text>
</comment>
<dbReference type="FunFam" id="1.10.10.10:FF:000140">
    <property type="entry name" value="Histone H1.0"/>
    <property type="match status" value="1"/>
</dbReference>
<gene>
    <name evidence="10" type="ORF">Fcan01_04162</name>
</gene>
<comment type="similarity">
    <text evidence="7">Belongs to the histone H1/H5 family.</text>
</comment>
<evidence type="ECO:0000256" key="2">
    <source>
        <dbReference type="ARBA" id="ARBA00004123"/>
    </source>
</evidence>
<feature type="domain" description="H15" evidence="9">
    <location>
        <begin position="93"/>
        <end position="167"/>
    </location>
</feature>
<dbReference type="GO" id="GO:0005634">
    <property type="term" value="C:nucleus"/>
    <property type="evidence" value="ECO:0007669"/>
    <property type="project" value="UniProtKB-SubCell"/>
</dbReference>
<dbReference type="Proteomes" id="UP000198287">
    <property type="component" value="Unassembled WGS sequence"/>
</dbReference>
<comment type="subcellular location">
    <subcellularLocation>
        <location evidence="3">Chromosome</location>
    </subcellularLocation>
    <subcellularLocation>
        <location evidence="2 7">Nucleus</location>
    </subcellularLocation>
</comment>